<keyword evidence="1" id="KW-0732">Signal</keyword>
<accession>A0AAJ1X5F9</accession>
<feature type="chain" id="PRO_5042589304" evidence="1">
    <location>
        <begin position="21"/>
        <end position="154"/>
    </location>
</feature>
<gene>
    <name evidence="3" type="ORF">NOI20_10260</name>
</gene>
<dbReference type="InterPro" id="IPR052354">
    <property type="entry name" value="Cell_Wall_Dynamics_Protein"/>
</dbReference>
<organism evidence="3 4">
    <name type="scientific">Rhodalgimonas zhirmunskyi</name>
    <dbReference type="NCBI Taxonomy" id="2964767"/>
    <lineage>
        <taxon>Bacteria</taxon>
        <taxon>Pseudomonadati</taxon>
        <taxon>Pseudomonadota</taxon>
        <taxon>Alphaproteobacteria</taxon>
        <taxon>Rhodobacterales</taxon>
        <taxon>Roseobacteraceae</taxon>
        <taxon>Rhodalgimonas</taxon>
    </lineage>
</organism>
<sequence length="154" mass="17478">MRFLASILLSLSLFLTAAHAETRIVNSPGDGFLNLRTGPGSGFEIVTHMSHGTTVEVLEVKGSWARVRHELTGKQGWAFRKYLVLESRGSAVREVWSPGDGYLNLRSGPGSDFQIMRRMYNGERVEILERKGNWVRVRHQSGVRGWAYSKYLRR</sequence>
<dbReference type="RefSeq" id="WP_317626088.1">
    <property type="nucleotide sequence ID" value="NZ_JANFFA010000002.1"/>
</dbReference>
<evidence type="ECO:0000313" key="4">
    <source>
        <dbReference type="Proteomes" id="UP001227162"/>
    </source>
</evidence>
<reference evidence="3" key="1">
    <citation type="submission" date="2022-07" db="EMBL/GenBank/DDBJ databases">
        <authorList>
            <person name="Otstavnykh N."/>
            <person name="Isaeva M."/>
            <person name="Bystritskaya E."/>
        </authorList>
    </citation>
    <scope>NUCLEOTIDE SEQUENCE</scope>
    <source>
        <strain evidence="3">10Alg 79</strain>
    </source>
</reference>
<dbReference type="SMART" id="SM00287">
    <property type="entry name" value="SH3b"/>
    <property type="match status" value="2"/>
</dbReference>
<keyword evidence="4" id="KW-1185">Reference proteome</keyword>
<dbReference type="Pfam" id="PF08239">
    <property type="entry name" value="SH3_3"/>
    <property type="match status" value="2"/>
</dbReference>
<feature type="domain" description="SH3b" evidence="2">
    <location>
        <begin position="20"/>
        <end position="87"/>
    </location>
</feature>
<dbReference type="InterPro" id="IPR003646">
    <property type="entry name" value="SH3-like_bac-type"/>
</dbReference>
<dbReference type="PANTHER" id="PTHR34408:SF1">
    <property type="entry name" value="GLYCOSYL HYDROLASE FAMILY 19 DOMAIN-CONTAINING PROTEIN HI_1415"/>
    <property type="match status" value="1"/>
</dbReference>
<reference evidence="3" key="2">
    <citation type="submission" date="2023-04" db="EMBL/GenBank/DDBJ databases">
        <title>'Rhodoalgimonas zhirmunskyi' gen. nov., isolated from a red alga.</title>
        <authorList>
            <person name="Nedashkovskaya O.I."/>
            <person name="Otstavnykh N.Y."/>
            <person name="Bystritskaya E.P."/>
            <person name="Balabanova L.A."/>
            <person name="Isaeva M.P."/>
        </authorList>
    </citation>
    <scope>NUCLEOTIDE SEQUENCE</scope>
    <source>
        <strain evidence="3">10Alg 79</strain>
    </source>
</reference>
<evidence type="ECO:0000256" key="1">
    <source>
        <dbReference type="SAM" id="SignalP"/>
    </source>
</evidence>
<proteinExistence type="predicted"/>
<evidence type="ECO:0000313" key="3">
    <source>
        <dbReference type="EMBL" id="MDQ2094491.1"/>
    </source>
</evidence>
<dbReference type="EMBL" id="JANFFA010000002">
    <property type="protein sequence ID" value="MDQ2094491.1"/>
    <property type="molecule type" value="Genomic_DNA"/>
</dbReference>
<feature type="domain" description="SH3b" evidence="2">
    <location>
        <begin position="90"/>
        <end position="154"/>
    </location>
</feature>
<dbReference type="Proteomes" id="UP001227162">
    <property type="component" value="Unassembled WGS sequence"/>
</dbReference>
<feature type="signal peptide" evidence="1">
    <location>
        <begin position="1"/>
        <end position="20"/>
    </location>
</feature>
<name>A0AAJ1X5F9_9RHOB</name>
<dbReference type="PROSITE" id="PS51781">
    <property type="entry name" value="SH3B"/>
    <property type="match status" value="2"/>
</dbReference>
<dbReference type="AlphaFoldDB" id="A0AAJ1X5F9"/>
<protein>
    <submittedName>
        <fullName evidence="3">SH3 domain-containing protein</fullName>
    </submittedName>
</protein>
<dbReference type="PANTHER" id="PTHR34408">
    <property type="entry name" value="FAMILY PROTEIN, PUTATIVE-RELATED"/>
    <property type="match status" value="1"/>
</dbReference>
<evidence type="ECO:0000259" key="2">
    <source>
        <dbReference type="PROSITE" id="PS51781"/>
    </source>
</evidence>
<comment type="caution">
    <text evidence="3">The sequence shown here is derived from an EMBL/GenBank/DDBJ whole genome shotgun (WGS) entry which is preliminary data.</text>
</comment>
<dbReference type="Gene3D" id="2.30.30.40">
    <property type="entry name" value="SH3 Domains"/>
    <property type="match status" value="2"/>
</dbReference>